<feature type="transmembrane region" description="Helical" evidence="1">
    <location>
        <begin position="24"/>
        <end position="44"/>
    </location>
</feature>
<dbReference type="Proteomes" id="UP001235712">
    <property type="component" value="Unassembled WGS sequence"/>
</dbReference>
<name>A0ABT9P461_9ACTN</name>
<protein>
    <submittedName>
        <fullName evidence="2">Uncharacterized protein</fullName>
    </submittedName>
</protein>
<dbReference type="EMBL" id="JAUSQZ010000001">
    <property type="protein sequence ID" value="MDP9827479.1"/>
    <property type="molecule type" value="Genomic_DNA"/>
</dbReference>
<evidence type="ECO:0000313" key="3">
    <source>
        <dbReference type="Proteomes" id="UP001235712"/>
    </source>
</evidence>
<proteinExistence type="predicted"/>
<dbReference type="RefSeq" id="WP_307243558.1">
    <property type="nucleotide sequence ID" value="NZ_JAUSQZ010000001.1"/>
</dbReference>
<keyword evidence="1" id="KW-0472">Membrane</keyword>
<comment type="caution">
    <text evidence="2">The sequence shown here is derived from an EMBL/GenBank/DDBJ whole genome shotgun (WGS) entry which is preliminary data.</text>
</comment>
<keyword evidence="3" id="KW-1185">Reference proteome</keyword>
<keyword evidence="1" id="KW-1133">Transmembrane helix</keyword>
<sequence length="89" mass="9442">MSAITAHIRSSAPRHASLALRRALLGYLATLCCAPAITLGALLVSGHWDSKPPASRVVEVRCLNERLQYGIDSGRSDGLLLAKDTGRAC</sequence>
<gene>
    <name evidence="2" type="ORF">J2S57_003228</name>
</gene>
<accession>A0ABT9P461</accession>
<evidence type="ECO:0000256" key="1">
    <source>
        <dbReference type="SAM" id="Phobius"/>
    </source>
</evidence>
<reference evidence="2 3" key="1">
    <citation type="submission" date="2023-07" db="EMBL/GenBank/DDBJ databases">
        <title>Sequencing the genomes of 1000 actinobacteria strains.</title>
        <authorList>
            <person name="Klenk H.-P."/>
        </authorList>
    </citation>
    <scope>NUCLEOTIDE SEQUENCE [LARGE SCALE GENOMIC DNA]</scope>
    <source>
        <strain evidence="2 3">DSM 44388</strain>
    </source>
</reference>
<evidence type="ECO:0000313" key="2">
    <source>
        <dbReference type="EMBL" id="MDP9827479.1"/>
    </source>
</evidence>
<keyword evidence="1" id="KW-0812">Transmembrane</keyword>
<organism evidence="2 3">
    <name type="scientific">Kineosporia succinea</name>
    <dbReference type="NCBI Taxonomy" id="84632"/>
    <lineage>
        <taxon>Bacteria</taxon>
        <taxon>Bacillati</taxon>
        <taxon>Actinomycetota</taxon>
        <taxon>Actinomycetes</taxon>
        <taxon>Kineosporiales</taxon>
        <taxon>Kineosporiaceae</taxon>
        <taxon>Kineosporia</taxon>
    </lineage>
</organism>